<evidence type="ECO:0000313" key="1">
    <source>
        <dbReference type="EMBL" id="NYR14597.1"/>
    </source>
</evidence>
<dbReference type="OMA" id="NIARQIC"/>
<protein>
    <submittedName>
        <fullName evidence="1">Uncharacterized protein</fullName>
    </submittedName>
</protein>
<gene>
    <name evidence="1" type="ORF">HC235_01145</name>
</gene>
<sequence>MLRSRVLGIALVGVATVVLAAVVAALFLMGGVGIAAGKPPIPKPKDVFTAVYEARVLCPGGEKVMNLTLVYRGGKLGEIYMGGLRIPPAAFRHPHELSYIGELLLDLDMVYRVDNRTVGGFGGLVRKEQRGVVSLADSPYKATSVVSVLTSFNYTYLEVEGHGVAKNVAIDGMFLDFDQASGVPYAFQLFIIHNIARQICGTSSMYIYAYLKEVK</sequence>
<dbReference type="RefSeq" id="WP_011900369.1">
    <property type="nucleotide sequence ID" value="NZ_JAAVJF010000001.1"/>
</dbReference>
<accession>A0A7L4P7Y9</accession>
<keyword evidence="2" id="KW-1185">Reference proteome</keyword>
<name>A0A7L4P7Y9_9CREN</name>
<evidence type="ECO:0000313" key="2">
    <source>
        <dbReference type="Proteomes" id="UP000554766"/>
    </source>
</evidence>
<comment type="caution">
    <text evidence="1">The sequence shown here is derived from an EMBL/GenBank/DDBJ whole genome shotgun (WGS) entry which is preliminary data.</text>
</comment>
<dbReference type="AlphaFoldDB" id="A0A7L4P7Y9"/>
<dbReference type="Proteomes" id="UP000554766">
    <property type="component" value="Unassembled WGS sequence"/>
</dbReference>
<dbReference type="EMBL" id="JAAVJF010000001">
    <property type="protein sequence ID" value="NYR14597.1"/>
    <property type="molecule type" value="Genomic_DNA"/>
</dbReference>
<proteinExistence type="predicted"/>
<reference evidence="1 2" key="1">
    <citation type="journal article" date="2020" name="Nat. Commun.">
        <title>The structures of two archaeal type IV pili illuminate evolutionary relationships.</title>
        <authorList>
            <person name="Wang F."/>
            <person name="Baquero D.P."/>
            <person name="Su Z."/>
            <person name="Beltran L.C."/>
            <person name="Prangishvili D."/>
            <person name="Krupovic M."/>
            <person name="Egelman E.H."/>
        </authorList>
    </citation>
    <scope>NUCLEOTIDE SEQUENCE [LARGE SCALE GENOMIC DNA]</scope>
    <source>
        <strain evidence="1 2">2GA</strain>
    </source>
</reference>
<organism evidence="1 2">
    <name type="scientific">Pyrobaculum arsenaticum</name>
    <dbReference type="NCBI Taxonomy" id="121277"/>
    <lineage>
        <taxon>Archaea</taxon>
        <taxon>Thermoproteota</taxon>
        <taxon>Thermoprotei</taxon>
        <taxon>Thermoproteales</taxon>
        <taxon>Thermoproteaceae</taxon>
        <taxon>Pyrobaculum</taxon>
    </lineage>
</organism>